<name>A0A4Q4MIG4_9PLEO</name>
<protein>
    <submittedName>
        <fullName evidence="1">Uncharacterized protein</fullName>
    </submittedName>
</protein>
<proteinExistence type="predicted"/>
<dbReference type="EMBL" id="PDXA01000014">
    <property type="protein sequence ID" value="RYN52352.1"/>
    <property type="molecule type" value="Genomic_DNA"/>
</dbReference>
<organism evidence="1 2">
    <name type="scientific">Alternaria tenuissima</name>
    <dbReference type="NCBI Taxonomy" id="119927"/>
    <lineage>
        <taxon>Eukaryota</taxon>
        <taxon>Fungi</taxon>
        <taxon>Dikarya</taxon>
        <taxon>Ascomycota</taxon>
        <taxon>Pezizomycotina</taxon>
        <taxon>Dothideomycetes</taxon>
        <taxon>Pleosporomycetidae</taxon>
        <taxon>Pleosporales</taxon>
        <taxon>Pleosporineae</taxon>
        <taxon>Pleosporaceae</taxon>
        <taxon>Alternaria</taxon>
        <taxon>Alternaria sect. Alternaria</taxon>
        <taxon>Alternaria alternata complex</taxon>
    </lineage>
</organism>
<gene>
    <name evidence="1" type="ORF">AA0114_g4906</name>
</gene>
<sequence>MSSDADKSNITTTYKAAKDLGFHSFKAFLESYGLRIWELDDVEEGKAIMRAMCYNVS</sequence>
<comment type="caution">
    <text evidence="1">The sequence shown here is derived from an EMBL/GenBank/DDBJ whole genome shotgun (WGS) entry which is preliminary data.</text>
</comment>
<dbReference type="Proteomes" id="UP000292402">
    <property type="component" value="Unassembled WGS sequence"/>
</dbReference>
<reference evidence="2" key="1">
    <citation type="journal article" date="2019" name="bioRxiv">
        <title>Genomics, evolutionary history and diagnostics of the Alternaria alternata species group including apple and Asian pear pathotypes.</title>
        <authorList>
            <person name="Armitage A.D."/>
            <person name="Cockerton H.M."/>
            <person name="Sreenivasaprasad S."/>
            <person name="Woodhall J.W."/>
            <person name="Lane C.R."/>
            <person name="Harrison R.J."/>
            <person name="Clarkson J.P."/>
        </authorList>
    </citation>
    <scope>NUCLEOTIDE SEQUENCE [LARGE SCALE GENOMIC DNA]</scope>
    <source>
        <strain evidence="2">FERA 1082</strain>
    </source>
</reference>
<evidence type="ECO:0000313" key="2">
    <source>
        <dbReference type="Proteomes" id="UP000292402"/>
    </source>
</evidence>
<evidence type="ECO:0000313" key="1">
    <source>
        <dbReference type="EMBL" id="RYN52352.1"/>
    </source>
</evidence>
<dbReference type="AlphaFoldDB" id="A0A4Q4MIG4"/>
<accession>A0A4Q4MIG4</accession>